<accession>A0A916VJ42</accession>
<gene>
    <name evidence="3" type="ORF">GCM10011403_19400</name>
</gene>
<dbReference type="RefSeq" id="WP_157885683.1">
    <property type="nucleotide sequence ID" value="NZ_BMIY01000008.1"/>
</dbReference>
<keyword evidence="4" id="KW-1185">Reference proteome</keyword>
<feature type="compositionally biased region" description="Polar residues" evidence="1">
    <location>
        <begin position="14"/>
        <end position="29"/>
    </location>
</feature>
<evidence type="ECO:0000259" key="2">
    <source>
        <dbReference type="Pfam" id="PF19837"/>
    </source>
</evidence>
<reference evidence="3" key="1">
    <citation type="journal article" date="2014" name="Int. J. Syst. Evol. Microbiol.">
        <title>Complete genome sequence of Corynebacterium casei LMG S-19264T (=DSM 44701T), isolated from a smear-ripened cheese.</title>
        <authorList>
            <consortium name="US DOE Joint Genome Institute (JGI-PGF)"/>
            <person name="Walter F."/>
            <person name="Albersmeier A."/>
            <person name="Kalinowski J."/>
            <person name="Ruckert C."/>
        </authorList>
    </citation>
    <scope>NUCLEOTIDE SEQUENCE</scope>
    <source>
        <strain evidence="3">CGMCC 1.15425</strain>
    </source>
</reference>
<dbReference type="EMBL" id="BMIY01000008">
    <property type="protein sequence ID" value="GFZ76562.1"/>
    <property type="molecule type" value="Genomic_DNA"/>
</dbReference>
<name>A0A916VJ42_9GAMM</name>
<organism evidence="3 4">
    <name type="scientific">Pseudohongiella nitratireducens</name>
    <dbReference type="NCBI Taxonomy" id="1768907"/>
    <lineage>
        <taxon>Bacteria</taxon>
        <taxon>Pseudomonadati</taxon>
        <taxon>Pseudomonadota</taxon>
        <taxon>Gammaproteobacteria</taxon>
        <taxon>Pseudomonadales</taxon>
        <taxon>Pseudohongiellaceae</taxon>
        <taxon>Pseudohongiella</taxon>
    </lineage>
</organism>
<dbReference type="InterPro" id="IPR045630">
    <property type="entry name" value="DUF6316"/>
</dbReference>
<feature type="region of interest" description="Disordered" evidence="1">
    <location>
        <begin position="1"/>
        <end position="35"/>
    </location>
</feature>
<comment type="caution">
    <text evidence="3">The sequence shown here is derived from an EMBL/GenBank/DDBJ whole genome shotgun (WGS) entry which is preliminary data.</text>
</comment>
<dbReference type="Pfam" id="PF19837">
    <property type="entry name" value="DUF6316"/>
    <property type="match status" value="1"/>
</dbReference>
<protein>
    <recommendedName>
        <fullName evidence="2">DUF6316 domain-containing protein</fullName>
    </recommendedName>
</protein>
<dbReference type="AlphaFoldDB" id="A0A916VJ42"/>
<dbReference type="Proteomes" id="UP000627715">
    <property type="component" value="Unassembled WGS sequence"/>
</dbReference>
<sequence>MINHQGYKGKASTGYESQSSRSSDGNTVTEHQRSDRLFRQQGMWFFKTREGKDVGPFRYRDEAELMLTRFVQEAAEKEQALLARAKPHFRTWAGIGGHRSS</sequence>
<reference evidence="3" key="2">
    <citation type="submission" date="2020-09" db="EMBL/GenBank/DDBJ databases">
        <authorList>
            <person name="Sun Q."/>
            <person name="Zhou Y."/>
        </authorList>
    </citation>
    <scope>NUCLEOTIDE SEQUENCE</scope>
    <source>
        <strain evidence="3">CGMCC 1.15425</strain>
    </source>
</reference>
<evidence type="ECO:0000313" key="4">
    <source>
        <dbReference type="Proteomes" id="UP000627715"/>
    </source>
</evidence>
<evidence type="ECO:0000256" key="1">
    <source>
        <dbReference type="SAM" id="MobiDB-lite"/>
    </source>
</evidence>
<evidence type="ECO:0000313" key="3">
    <source>
        <dbReference type="EMBL" id="GFZ76562.1"/>
    </source>
</evidence>
<feature type="domain" description="DUF6316" evidence="2">
    <location>
        <begin position="24"/>
        <end position="73"/>
    </location>
</feature>
<dbReference type="OrthoDB" id="6199386at2"/>
<proteinExistence type="predicted"/>